<comment type="caution">
    <text evidence="6">The sequence shown here is derived from an EMBL/GenBank/DDBJ whole genome shotgun (WGS) entry which is preliminary data.</text>
</comment>
<keyword evidence="7" id="KW-1185">Reference proteome</keyword>
<dbReference type="Gene3D" id="3.30.70.580">
    <property type="entry name" value="Pseudouridine synthase I, catalytic domain, N-terminal subdomain"/>
    <property type="match status" value="1"/>
</dbReference>
<dbReference type="InterPro" id="IPR001406">
    <property type="entry name" value="PsdUridine_synth_TruA"/>
</dbReference>
<dbReference type="Proteomes" id="UP000076078">
    <property type="component" value="Unassembled WGS sequence"/>
</dbReference>
<dbReference type="GO" id="GO:0003723">
    <property type="term" value="F:RNA binding"/>
    <property type="evidence" value="ECO:0007669"/>
    <property type="project" value="InterPro"/>
</dbReference>
<dbReference type="GO" id="GO:0031119">
    <property type="term" value="P:tRNA pseudouridine synthesis"/>
    <property type="evidence" value="ECO:0007669"/>
    <property type="project" value="TreeGrafter"/>
</dbReference>
<feature type="compositionally biased region" description="Low complexity" evidence="4">
    <location>
        <begin position="142"/>
        <end position="168"/>
    </location>
</feature>
<dbReference type="GO" id="GO:1990481">
    <property type="term" value="P:mRNA pseudouridine synthesis"/>
    <property type="evidence" value="ECO:0007669"/>
    <property type="project" value="TreeGrafter"/>
</dbReference>
<dbReference type="PANTHER" id="PTHR11142:SF5">
    <property type="entry name" value="TRNA PSEUDOURIDINE(38_39) SYNTHASE"/>
    <property type="match status" value="1"/>
</dbReference>
<dbReference type="CDD" id="cd02569">
    <property type="entry name" value="PseudoU_synth_ScPus3"/>
    <property type="match status" value="1"/>
</dbReference>
<organism evidence="6 7">
    <name type="scientific">Tieghemostelium lacteum</name>
    <name type="common">Slime mold</name>
    <name type="synonym">Dictyostelium lacteum</name>
    <dbReference type="NCBI Taxonomy" id="361077"/>
    <lineage>
        <taxon>Eukaryota</taxon>
        <taxon>Amoebozoa</taxon>
        <taxon>Evosea</taxon>
        <taxon>Eumycetozoa</taxon>
        <taxon>Dictyostelia</taxon>
        <taxon>Dictyosteliales</taxon>
        <taxon>Raperosteliaceae</taxon>
        <taxon>Tieghemostelium</taxon>
    </lineage>
</organism>
<evidence type="ECO:0000259" key="5">
    <source>
        <dbReference type="Pfam" id="PF01416"/>
    </source>
</evidence>
<dbReference type="NCBIfam" id="TIGR00071">
    <property type="entry name" value="hisT_truA"/>
    <property type="match status" value="1"/>
</dbReference>
<evidence type="ECO:0000256" key="1">
    <source>
        <dbReference type="ARBA" id="ARBA00009375"/>
    </source>
</evidence>
<keyword evidence="2" id="KW-0819">tRNA processing</keyword>
<dbReference type="HAMAP" id="MF_00171">
    <property type="entry name" value="TruA"/>
    <property type="match status" value="1"/>
</dbReference>
<name>A0A151Z3E3_TIELA</name>
<dbReference type="InterPro" id="IPR041707">
    <property type="entry name" value="Pus3-like"/>
</dbReference>
<feature type="region of interest" description="Disordered" evidence="4">
    <location>
        <begin position="386"/>
        <end position="420"/>
    </location>
</feature>
<evidence type="ECO:0000256" key="4">
    <source>
        <dbReference type="SAM" id="MobiDB-lite"/>
    </source>
</evidence>
<dbReference type="Gene3D" id="3.30.70.660">
    <property type="entry name" value="Pseudouridine synthase I, catalytic domain, C-terminal subdomain"/>
    <property type="match status" value="1"/>
</dbReference>
<evidence type="ECO:0000256" key="2">
    <source>
        <dbReference type="ARBA" id="ARBA00022694"/>
    </source>
</evidence>
<feature type="domain" description="Pseudouridine synthase I TruA alpha/beta" evidence="5">
    <location>
        <begin position="230"/>
        <end position="338"/>
    </location>
</feature>
<dbReference type="EMBL" id="LODT01000051">
    <property type="protein sequence ID" value="KYQ88482.1"/>
    <property type="molecule type" value="Genomic_DNA"/>
</dbReference>
<dbReference type="InterPro" id="IPR020094">
    <property type="entry name" value="TruA/RsuA/RluB/E/F_N"/>
</dbReference>
<dbReference type="OMA" id="DCKFPEM"/>
<protein>
    <submittedName>
        <fullName evidence="6">tRNA pseudouridylate synthase</fullName>
    </submittedName>
</protein>
<dbReference type="InterPro" id="IPR020095">
    <property type="entry name" value="PsdUridine_synth_TruA_C"/>
</dbReference>
<evidence type="ECO:0000256" key="3">
    <source>
        <dbReference type="ARBA" id="ARBA00023235"/>
    </source>
</evidence>
<feature type="compositionally biased region" description="Low complexity" evidence="4">
    <location>
        <begin position="386"/>
        <end position="399"/>
    </location>
</feature>
<proteinExistence type="inferred from homology"/>
<evidence type="ECO:0000313" key="7">
    <source>
        <dbReference type="Proteomes" id="UP000076078"/>
    </source>
</evidence>
<dbReference type="InterPro" id="IPR020097">
    <property type="entry name" value="PsdUridine_synth_TruA_a/b_dom"/>
</dbReference>
<dbReference type="PANTHER" id="PTHR11142">
    <property type="entry name" value="PSEUDOURIDYLATE SYNTHASE"/>
    <property type="match status" value="1"/>
</dbReference>
<feature type="region of interest" description="Disordered" evidence="4">
    <location>
        <begin position="136"/>
        <end position="169"/>
    </location>
</feature>
<accession>A0A151Z3E3</accession>
<dbReference type="AlphaFoldDB" id="A0A151Z3E3"/>
<dbReference type="Pfam" id="PF01416">
    <property type="entry name" value="PseudoU_synth_1"/>
    <property type="match status" value="1"/>
</dbReference>
<dbReference type="GO" id="GO:0005737">
    <property type="term" value="C:cytoplasm"/>
    <property type="evidence" value="ECO:0007669"/>
    <property type="project" value="TreeGrafter"/>
</dbReference>
<gene>
    <name evidence="6" type="ORF">DLAC_11196</name>
</gene>
<keyword evidence="3" id="KW-0413">Isomerase</keyword>
<dbReference type="STRING" id="361077.A0A151Z3E3"/>
<sequence>MEQLTRTKLESYTKDELIDYILSEQKKNSTTNTSTKKEKKNKRNQNEMNFDKFYKRYIALKVAYIGWDYHGFAAQSSTEETIEAYLFKALQKTCLISDIKSANYSKSGRTDKGVSAFGQVISLYVRSNLSEGAGTFIPPISPSTDTTKNNNNNSSTNNNNMKNNQQKQLQKKKEEFPFVKMLNGVLPPFIRVLAWAPIEFHFSARFSTLYRTYKYYFNPEGMDINLMKQASKYYVGEHDFSNFCKMDPENVKSFVRVVLSFEIEPQGVDSPLMVATIRGYAFLWHQIRCLMGMLFLIGQKKLPLSIVPDLLDLSKGVAKPPYEMASEVPLVLFDCGYEDLQFEYDITAQQKLHNNFFQIWNDLLIKSSVVNLMKLEYQKLSNYTPSSNINSDNNKNNSSPIPTTNDDNPRNLKKIKTDIN</sequence>
<dbReference type="FunFam" id="3.30.70.580:FF:000007">
    <property type="entry name" value="tRNA pseudouridine synthase"/>
    <property type="match status" value="1"/>
</dbReference>
<dbReference type="SUPFAM" id="SSF55120">
    <property type="entry name" value="Pseudouridine synthase"/>
    <property type="match status" value="1"/>
</dbReference>
<comment type="similarity">
    <text evidence="1">Belongs to the tRNA pseudouridine synthase TruA family.</text>
</comment>
<dbReference type="OrthoDB" id="25767at2759"/>
<reference evidence="6 7" key="1">
    <citation type="submission" date="2015-12" db="EMBL/GenBank/DDBJ databases">
        <title>Dictyostelia acquired genes for synthesis and detection of signals that induce cell-type specialization by lateral gene transfer from prokaryotes.</title>
        <authorList>
            <person name="Gloeckner G."/>
            <person name="Schaap P."/>
        </authorList>
    </citation>
    <scope>NUCLEOTIDE SEQUENCE [LARGE SCALE GENOMIC DNA]</scope>
    <source>
        <strain evidence="6 7">TK</strain>
    </source>
</reference>
<feature type="compositionally biased region" description="Basic and acidic residues" evidence="4">
    <location>
        <begin position="407"/>
        <end position="420"/>
    </location>
</feature>
<dbReference type="InParanoid" id="A0A151Z3E3"/>
<evidence type="ECO:0000313" key="6">
    <source>
        <dbReference type="EMBL" id="KYQ88482.1"/>
    </source>
</evidence>
<dbReference type="InterPro" id="IPR020103">
    <property type="entry name" value="PsdUridine_synth_cat_dom_sf"/>
</dbReference>
<dbReference type="GO" id="GO:0005634">
    <property type="term" value="C:nucleus"/>
    <property type="evidence" value="ECO:0007669"/>
    <property type="project" value="TreeGrafter"/>
</dbReference>
<dbReference type="FunCoup" id="A0A151Z3E3">
    <property type="interactions" value="876"/>
</dbReference>
<dbReference type="GO" id="GO:0009982">
    <property type="term" value="F:pseudouridine synthase activity"/>
    <property type="evidence" value="ECO:0007669"/>
    <property type="project" value="InterPro"/>
</dbReference>